<name>A0ABD6AV31_9EURY</name>
<evidence type="ECO:0000256" key="1">
    <source>
        <dbReference type="SAM" id="MobiDB-lite"/>
    </source>
</evidence>
<gene>
    <name evidence="2" type="ORF">ACFSBT_10725</name>
</gene>
<organism evidence="2 3">
    <name type="scientific">Halomarina rubra</name>
    <dbReference type="NCBI Taxonomy" id="2071873"/>
    <lineage>
        <taxon>Archaea</taxon>
        <taxon>Methanobacteriati</taxon>
        <taxon>Methanobacteriota</taxon>
        <taxon>Stenosarchaea group</taxon>
        <taxon>Halobacteria</taxon>
        <taxon>Halobacteriales</taxon>
        <taxon>Natronomonadaceae</taxon>
        <taxon>Halomarina</taxon>
    </lineage>
</organism>
<dbReference type="PROSITE" id="PS51257">
    <property type="entry name" value="PROKAR_LIPOPROTEIN"/>
    <property type="match status" value="1"/>
</dbReference>
<accession>A0ABD6AV31</accession>
<dbReference type="Proteomes" id="UP001597187">
    <property type="component" value="Unassembled WGS sequence"/>
</dbReference>
<dbReference type="EMBL" id="JBHUDC010000005">
    <property type="protein sequence ID" value="MFD1513750.1"/>
    <property type="molecule type" value="Genomic_DNA"/>
</dbReference>
<protein>
    <submittedName>
        <fullName evidence="2">Uncharacterized protein</fullName>
    </submittedName>
</protein>
<dbReference type="RefSeq" id="WP_250873719.1">
    <property type="nucleotide sequence ID" value="NZ_JALXFV010000005.1"/>
</dbReference>
<feature type="region of interest" description="Disordered" evidence="1">
    <location>
        <begin position="24"/>
        <end position="53"/>
    </location>
</feature>
<feature type="region of interest" description="Disordered" evidence="1">
    <location>
        <begin position="377"/>
        <end position="418"/>
    </location>
</feature>
<reference evidence="2 3" key="1">
    <citation type="journal article" date="2019" name="Int. J. Syst. Evol. Microbiol.">
        <title>The Global Catalogue of Microorganisms (GCM) 10K type strain sequencing project: providing services to taxonomists for standard genome sequencing and annotation.</title>
        <authorList>
            <consortium name="The Broad Institute Genomics Platform"/>
            <consortium name="The Broad Institute Genome Sequencing Center for Infectious Disease"/>
            <person name="Wu L."/>
            <person name="Ma J."/>
        </authorList>
    </citation>
    <scope>NUCLEOTIDE SEQUENCE [LARGE SCALE GENOMIC DNA]</scope>
    <source>
        <strain evidence="2 3">CGMCC 1.12563</strain>
    </source>
</reference>
<sequence>MTRRLVPVLLAALVLLSGCTGVFDTGTTADETTTPEELDPAEADLPPGVNESGVENASSLAAAHNETLLAEGYVLNSSSTTNSSTFGNRTTTAQWVVGPSADRFTFDARTSVHTPPSYDGPAGDYRQRLWGGDSVVTRIDRGNETTYNNVEALASRLGVAQSQTFERYLDIGAYDVERVVTDGEHTFTTLAATEPRDDAEFNGTFEARFVVDERGVVHEVDVHTDQRMGDYEQRIEYRLVELGASPERPDWVSEVPDVAFENVSVDADVNTHGDGGSTPYLTVTNEGPDTLPAGAELNVTTNEPDSDEPAREETLNAVLRTGAPLDPGESVYVYRSGDTLELTRDEATAKSGDGLRSSVSVAVSADGVSFGSFGMGWSSSSASESASSGTSGSASGSASAGSGSASTNGTATTTTASA</sequence>
<dbReference type="AlphaFoldDB" id="A0ABD6AV31"/>
<evidence type="ECO:0000313" key="3">
    <source>
        <dbReference type="Proteomes" id="UP001597187"/>
    </source>
</evidence>
<proteinExistence type="predicted"/>
<comment type="caution">
    <text evidence="2">The sequence shown here is derived from an EMBL/GenBank/DDBJ whole genome shotgun (WGS) entry which is preliminary data.</text>
</comment>
<keyword evidence="3" id="KW-1185">Reference proteome</keyword>
<feature type="compositionally biased region" description="Acidic residues" evidence="1">
    <location>
        <begin position="33"/>
        <end position="42"/>
    </location>
</feature>
<evidence type="ECO:0000313" key="2">
    <source>
        <dbReference type="EMBL" id="MFD1513750.1"/>
    </source>
</evidence>